<dbReference type="Proteomes" id="UP000008916">
    <property type="component" value="Plasmid pMSPYR101"/>
</dbReference>
<keyword evidence="3" id="KW-1185">Reference proteome</keyword>
<gene>
    <name evidence="2" type="ordered locus">Mspyr1_54720</name>
</gene>
<dbReference type="KEGG" id="msp:Mspyr1_54720"/>
<dbReference type="EMBL" id="CP002386">
    <property type="protein sequence ID" value="ADU01983.1"/>
    <property type="molecule type" value="Genomic_DNA"/>
</dbReference>
<name>E6TQ60_MYCSR</name>
<dbReference type="AlphaFoldDB" id="E6TQ60"/>
<sequence>MSKVNADGAISAAAAPWAARIPSSIAPVEENPASTETTVKAATPPRNTGRAPNRSVSRPPARVSTAKGTV</sequence>
<protein>
    <submittedName>
        <fullName evidence="2">Uncharacterized protein</fullName>
    </submittedName>
</protein>
<proteinExistence type="predicted"/>
<reference evidence="2 3" key="1">
    <citation type="journal article" date="2011" name="Stand. Genomic Sci.">
        <title>Complete genome sequence of Mycobacterium sp. strain (Spyr1) and reclassification to Mycobacterium gilvum Spyr1.</title>
        <authorList>
            <person name="Kallimanis A."/>
            <person name="Karabika E."/>
            <person name="Mavromatis K."/>
            <person name="Lapidus A."/>
            <person name="Labutti K.M."/>
            <person name="Liolios K."/>
            <person name="Ivanova N."/>
            <person name="Goodwin L."/>
            <person name="Woyke T."/>
            <person name="Velentzas A.D."/>
            <person name="Perisynakis A."/>
            <person name="Ouzounis C.C."/>
            <person name="Kyrpides N.C."/>
            <person name="Koukkou A.I."/>
            <person name="Drainas C."/>
        </authorList>
    </citation>
    <scope>NUCLEOTIDE SEQUENCE [LARGE SCALE GENOMIC DNA]</scope>
    <source>
        <strain evidence="3">DSM 45189 / LMG 24558 / Spyr1</strain>
    </source>
</reference>
<geneLocation type="plasmid" evidence="2 3">
    <name>pMSPYR101</name>
</geneLocation>
<accession>E6TQ60</accession>
<feature type="compositionally biased region" description="Low complexity" evidence="1">
    <location>
        <begin position="9"/>
        <end position="27"/>
    </location>
</feature>
<evidence type="ECO:0000256" key="1">
    <source>
        <dbReference type="SAM" id="MobiDB-lite"/>
    </source>
</evidence>
<evidence type="ECO:0000313" key="2">
    <source>
        <dbReference type="EMBL" id="ADU01983.1"/>
    </source>
</evidence>
<evidence type="ECO:0000313" key="3">
    <source>
        <dbReference type="Proteomes" id="UP000008916"/>
    </source>
</evidence>
<keyword evidence="2" id="KW-0614">Plasmid</keyword>
<dbReference type="HOGENOM" id="CLU_2753598_0_0_11"/>
<organism evidence="2 3">
    <name type="scientific">Mycolicibacterium gilvum (strain DSM 45189 / LMG 24558 / Spyr1)</name>
    <name type="common">Mycobacterium gilvum</name>
    <dbReference type="NCBI Taxonomy" id="278137"/>
    <lineage>
        <taxon>Bacteria</taxon>
        <taxon>Bacillati</taxon>
        <taxon>Actinomycetota</taxon>
        <taxon>Actinomycetes</taxon>
        <taxon>Mycobacteriales</taxon>
        <taxon>Mycobacteriaceae</taxon>
        <taxon>Mycolicibacterium</taxon>
    </lineage>
</organism>
<feature type="region of interest" description="Disordered" evidence="1">
    <location>
        <begin position="1"/>
        <end position="70"/>
    </location>
</feature>